<dbReference type="EMBL" id="LR134492">
    <property type="protein sequence ID" value="VEI66788.1"/>
    <property type="molecule type" value="Genomic_DNA"/>
</dbReference>
<dbReference type="GeneID" id="30321708"/>
<evidence type="ECO:0000256" key="1">
    <source>
        <dbReference type="ARBA" id="ARBA00022729"/>
    </source>
</evidence>
<dbReference type="RefSeq" id="WP_024485774.1">
    <property type="nucleotide sequence ID" value="NZ_CAMISF010000001.1"/>
</dbReference>
<feature type="signal peptide" evidence="2">
    <location>
        <begin position="1"/>
        <end position="21"/>
    </location>
</feature>
<protein>
    <submittedName>
        <fullName evidence="4">Adhesin/invasin protein PagN</fullName>
    </submittedName>
</protein>
<dbReference type="Proteomes" id="UP000270487">
    <property type="component" value="Chromosome"/>
</dbReference>
<feature type="domain" description="Outer membrane protein beta-barrel" evidence="3">
    <location>
        <begin position="8"/>
        <end position="198"/>
    </location>
</feature>
<dbReference type="Gene3D" id="2.40.160.20">
    <property type="match status" value="1"/>
</dbReference>
<dbReference type="InterPro" id="IPR027385">
    <property type="entry name" value="Beta-barrel_OMP"/>
</dbReference>
<evidence type="ECO:0000256" key="2">
    <source>
        <dbReference type="SAM" id="SignalP"/>
    </source>
</evidence>
<reference evidence="4 5" key="1">
    <citation type="submission" date="2018-12" db="EMBL/GenBank/DDBJ databases">
        <authorList>
            <consortium name="Pathogen Informatics"/>
        </authorList>
    </citation>
    <scope>NUCLEOTIDE SEQUENCE [LARGE SCALE GENOMIC DNA]</scope>
    <source>
        <strain evidence="4 5">NCTC13193</strain>
    </source>
</reference>
<name>A0A448SGB1_SERFO</name>
<feature type="chain" id="PRO_5019230230" evidence="2">
    <location>
        <begin position="22"/>
        <end position="227"/>
    </location>
</feature>
<accession>A0A448SGB1</accession>
<dbReference type="Pfam" id="PF13505">
    <property type="entry name" value="OMP_b-brl"/>
    <property type="match status" value="1"/>
</dbReference>
<gene>
    <name evidence="4" type="primary">pagN</name>
    <name evidence="4" type="ORF">NCTC13193_01755</name>
</gene>
<proteinExistence type="predicted"/>
<dbReference type="AlphaFoldDB" id="A0A448SGB1"/>
<organism evidence="4 5">
    <name type="scientific">Serratia fonticola</name>
    <dbReference type="NCBI Taxonomy" id="47917"/>
    <lineage>
        <taxon>Bacteria</taxon>
        <taxon>Pseudomonadati</taxon>
        <taxon>Pseudomonadota</taxon>
        <taxon>Gammaproteobacteria</taxon>
        <taxon>Enterobacterales</taxon>
        <taxon>Yersiniaceae</taxon>
        <taxon>Serratia</taxon>
    </lineage>
</organism>
<keyword evidence="1 2" id="KW-0732">Signal</keyword>
<evidence type="ECO:0000313" key="4">
    <source>
        <dbReference type="EMBL" id="VEI66788.1"/>
    </source>
</evidence>
<sequence>MNIKPLVLLVSLSVVSGNVLADDYLEGYYGAIKLLHARQSAEDMDTSSRPGVGDFVSGDEKHNFYNGAIAAGYQFGNGWRSEAEYVFKKKSEYTSGSTTFASSYNHHKVDAQRLMLNAYRDYALGYDFSVYGTVGLGIAKVKSDGWQGNTSRQYAASTQNNLAYSIGAGISYAAMERLNLDLGYRYVDMGKIESGYNNFTNARGLKDEQMKARLVSSEFALGVRYLF</sequence>
<dbReference type="SUPFAM" id="SSF56925">
    <property type="entry name" value="OMPA-like"/>
    <property type="match status" value="1"/>
</dbReference>
<dbReference type="InterPro" id="IPR011250">
    <property type="entry name" value="OMP/PagP_B-barrel"/>
</dbReference>
<evidence type="ECO:0000313" key="5">
    <source>
        <dbReference type="Proteomes" id="UP000270487"/>
    </source>
</evidence>
<evidence type="ECO:0000259" key="3">
    <source>
        <dbReference type="Pfam" id="PF13505"/>
    </source>
</evidence>